<dbReference type="RefSeq" id="WP_135621296.1">
    <property type="nucleotide sequence ID" value="NZ_RQGD01000001.1"/>
</dbReference>
<evidence type="ECO:0000313" key="5">
    <source>
        <dbReference type="Proteomes" id="UP000297693"/>
    </source>
</evidence>
<dbReference type="PANTHER" id="PTHR43081">
    <property type="entry name" value="ADENYLATE CYCLASE, TERMINAL-DIFFERENTIATION SPECIFIC-RELATED"/>
    <property type="match status" value="1"/>
</dbReference>
<feature type="transmembrane region" description="Helical" evidence="1">
    <location>
        <begin position="270"/>
        <end position="294"/>
    </location>
</feature>
<keyword evidence="1" id="KW-0812">Transmembrane</keyword>
<reference evidence="4" key="1">
    <citation type="journal article" date="2019" name="PLoS Negl. Trop. Dis.">
        <title>Revisiting the worldwide diversity of Leptospira species in the environment.</title>
        <authorList>
            <person name="Vincent A.T."/>
            <person name="Schiettekatte O."/>
            <person name="Bourhy P."/>
            <person name="Veyrier F.J."/>
            <person name="Picardeau M."/>
        </authorList>
    </citation>
    <scope>NUCLEOTIDE SEQUENCE [LARGE SCALE GENOMIC DNA]</scope>
    <source>
        <strain evidence="4">201702476</strain>
    </source>
</reference>
<feature type="transmembrane region" description="Helical" evidence="1">
    <location>
        <begin position="552"/>
        <end position="570"/>
    </location>
</feature>
<accession>A0A4R9KB98</accession>
<evidence type="ECO:0000259" key="3">
    <source>
        <dbReference type="PROSITE" id="PS50885"/>
    </source>
</evidence>
<dbReference type="Gene3D" id="3.30.450.20">
    <property type="entry name" value="PAS domain"/>
    <property type="match status" value="1"/>
</dbReference>
<dbReference type="InterPro" id="IPR029787">
    <property type="entry name" value="Nucleotide_cyclase"/>
</dbReference>
<feature type="domain" description="Guanylate cyclase" evidence="2">
    <location>
        <begin position="656"/>
        <end position="793"/>
    </location>
</feature>
<dbReference type="SMART" id="SM00044">
    <property type="entry name" value="CYCc"/>
    <property type="match status" value="1"/>
</dbReference>
<dbReference type="GO" id="GO:0004016">
    <property type="term" value="F:adenylate cyclase activity"/>
    <property type="evidence" value="ECO:0007669"/>
    <property type="project" value="UniProtKB-ARBA"/>
</dbReference>
<keyword evidence="5" id="KW-1185">Reference proteome</keyword>
<dbReference type="PROSITE" id="PS50885">
    <property type="entry name" value="HAMP"/>
    <property type="match status" value="1"/>
</dbReference>
<dbReference type="AlphaFoldDB" id="A0A4R9KB98"/>
<dbReference type="PROSITE" id="PS50125">
    <property type="entry name" value="GUANYLATE_CYCLASE_2"/>
    <property type="match status" value="1"/>
</dbReference>
<organism evidence="4 5">
    <name type="scientific">Leptospira ognonensis</name>
    <dbReference type="NCBI Taxonomy" id="2484945"/>
    <lineage>
        <taxon>Bacteria</taxon>
        <taxon>Pseudomonadati</taxon>
        <taxon>Spirochaetota</taxon>
        <taxon>Spirochaetia</taxon>
        <taxon>Leptospirales</taxon>
        <taxon>Leptospiraceae</taxon>
        <taxon>Leptospira</taxon>
    </lineage>
</organism>
<dbReference type="Gene3D" id="1.10.8.500">
    <property type="entry name" value="HAMP domain in histidine kinase"/>
    <property type="match status" value="1"/>
</dbReference>
<keyword evidence="1" id="KW-1133">Transmembrane helix</keyword>
<dbReference type="InterPro" id="IPR050697">
    <property type="entry name" value="Adenylyl/Guanylyl_Cyclase_3/4"/>
</dbReference>
<dbReference type="GO" id="GO:0016020">
    <property type="term" value="C:membrane"/>
    <property type="evidence" value="ECO:0007669"/>
    <property type="project" value="InterPro"/>
</dbReference>
<dbReference type="Proteomes" id="UP000297693">
    <property type="component" value="Unassembled WGS sequence"/>
</dbReference>
<dbReference type="Pfam" id="PF00211">
    <property type="entry name" value="Guanylate_cyc"/>
    <property type="match status" value="1"/>
</dbReference>
<dbReference type="OrthoDB" id="9806704at2"/>
<dbReference type="InterPro" id="IPR003660">
    <property type="entry name" value="HAMP_dom"/>
</dbReference>
<evidence type="ECO:0000259" key="2">
    <source>
        <dbReference type="PROSITE" id="PS50125"/>
    </source>
</evidence>
<evidence type="ECO:0000256" key="1">
    <source>
        <dbReference type="SAM" id="Phobius"/>
    </source>
</evidence>
<dbReference type="InterPro" id="IPR001054">
    <property type="entry name" value="A/G_cyclase"/>
</dbReference>
<dbReference type="CDD" id="cd06225">
    <property type="entry name" value="HAMP"/>
    <property type="match status" value="1"/>
</dbReference>
<dbReference type="SMART" id="SM00304">
    <property type="entry name" value="HAMP"/>
    <property type="match status" value="1"/>
</dbReference>
<dbReference type="Pfam" id="PF00672">
    <property type="entry name" value="HAMP"/>
    <property type="match status" value="1"/>
</dbReference>
<dbReference type="PANTHER" id="PTHR43081:SF1">
    <property type="entry name" value="ADENYLATE CYCLASE, TERMINAL-DIFFERENTIATION SPECIFIC"/>
    <property type="match status" value="1"/>
</dbReference>
<feature type="domain" description="HAMP" evidence="3">
    <location>
        <begin position="571"/>
        <end position="623"/>
    </location>
</feature>
<dbReference type="GO" id="GO:0006171">
    <property type="term" value="P:cAMP biosynthetic process"/>
    <property type="evidence" value="ECO:0007669"/>
    <property type="project" value="TreeGrafter"/>
</dbReference>
<keyword evidence="1" id="KW-0472">Membrane</keyword>
<protein>
    <submittedName>
        <fullName evidence="4">HAMP domain-containing protein</fullName>
    </submittedName>
</protein>
<dbReference type="EMBL" id="RQGD01000001">
    <property type="protein sequence ID" value="TGL63984.1"/>
    <property type="molecule type" value="Genomic_DNA"/>
</dbReference>
<sequence length="918" mass="102105">MLEISPEIPFLSESKIRFLVWDMSPQSLETWDWQTGLYCFLQTRNTPKGKEFRFGSPLWGIPNTVSHIEFPFYATRELSTYKEICEAWKTALPQANLTILTSIEAESHARLEFAKIFLIHSEHQLWEQVAKQFGLVGESYLALNDFSKNQKKEISSSSLSYASFPPIKIINLNPPKIKNITPISIPVPAHSEMMAEPNVSLPVAKPIEEAPLDVVSTETVELKTPEIQEEKIAASKLDKENAVSESQAISTDMIEKTVTSSTKFSIQLKMMGVISILFILTVSTIIFFASKFFLNTSELQLRDSNLRMAEIIGSKVRSDVINAVERGKQIAVTLTSQGIPEDQKNKLLKTFLDADKEFIYLGIYEKKGDVLVNKREIFNEEELKLTSLTEEDFHNVILRNKDAFSDAFTGQSVLINSSPGFQEPSFAIALPAAENGELDNILIMIIKLEKIIGAFEKKGIETTFLVNGSGVVIAHPKEDLVLSATDLSNMPIVKTMLTSAAATGQSSYEDSELKTQILGSFKKIGFADTGVVTIVSEDKAFEAVYKIQKRNLYIMGIGLCVALIFVFFFSKTITKPILQLLTATLEIAKGNFRIGIKPTTRDEVGLLTEYFIEMGQGLEEREKVKNILGSMIDPVVVQEAMVDLAALKRGSETNITAFFSDVASFSTISEQLKSAELAALLNEYLSAMTLILKTHEGVLDKYIGDAIVGIFSAPVPVVDHQLKAARASIEMVKKLADLRDFWTRNNLYSKEAQGMDARIGLNSGPAKVGFMGTDALASYTMMGDTVNLAARLEAAGKDYGVNILITDAIQKPIQDEMLTRYIDLVRVKGKNEPVRIHELIGFKSDVASNLIEAAALYEKGFQSYLEKDWKKAIQYFAESELAKGKKDKACHVLIERCEEYKVSSPGTEWDGVFTRTHK</sequence>
<comment type="caution">
    <text evidence="4">The sequence shown here is derived from an EMBL/GenBank/DDBJ whole genome shotgun (WGS) entry which is preliminary data.</text>
</comment>
<dbReference type="GO" id="GO:0035556">
    <property type="term" value="P:intracellular signal transduction"/>
    <property type="evidence" value="ECO:0007669"/>
    <property type="project" value="InterPro"/>
</dbReference>
<dbReference type="SUPFAM" id="SSF55073">
    <property type="entry name" value="Nucleotide cyclase"/>
    <property type="match status" value="1"/>
</dbReference>
<dbReference type="SUPFAM" id="SSF158472">
    <property type="entry name" value="HAMP domain-like"/>
    <property type="match status" value="1"/>
</dbReference>
<dbReference type="CDD" id="cd07302">
    <property type="entry name" value="CHD"/>
    <property type="match status" value="1"/>
</dbReference>
<proteinExistence type="predicted"/>
<dbReference type="Gene3D" id="3.30.70.1230">
    <property type="entry name" value="Nucleotide cyclase"/>
    <property type="match status" value="1"/>
</dbReference>
<name>A0A4R9KB98_9LEPT</name>
<gene>
    <name evidence="4" type="ORF">EHQ58_00055</name>
</gene>
<evidence type="ECO:0000313" key="4">
    <source>
        <dbReference type="EMBL" id="TGL63984.1"/>
    </source>
</evidence>